<feature type="domain" description="CP-type G" evidence="11">
    <location>
        <begin position="100"/>
        <end position="255"/>
    </location>
</feature>
<dbReference type="Gene3D" id="1.10.40.50">
    <property type="entry name" value="Probable gtpase engc, domain 3"/>
    <property type="match status" value="1"/>
</dbReference>
<keyword evidence="9" id="KW-0342">GTP-binding</keyword>
<keyword evidence="5" id="KW-0547">Nucleotide-binding</keyword>
<dbReference type="STRING" id="304371.MCP_0946"/>
<dbReference type="PANTHER" id="PTHR32120">
    <property type="entry name" value="SMALL RIBOSOMAL SUBUNIT BIOGENESIS GTPASE RSGA"/>
    <property type="match status" value="1"/>
</dbReference>
<evidence type="ECO:0000256" key="2">
    <source>
        <dbReference type="ARBA" id="ARBA00022517"/>
    </source>
</evidence>
<dbReference type="GO" id="GO:0005525">
    <property type="term" value="F:GTP binding"/>
    <property type="evidence" value="ECO:0007669"/>
    <property type="project" value="UniProtKB-KW"/>
</dbReference>
<dbReference type="GO" id="GO:0046872">
    <property type="term" value="F:metal ion binding"/>
    <property type="evidence" value="ECO:0007669"/>
    <property type="project" value="UniProtKB-KW"/>
</dbReference>
<dbReference type="HAMAP" id="MF_01820">
    <property type="entry name" value="GTPase_RsgA"/>
    <property type="match status" value="1"/>
</dbReference>
<reference evidence="13" key="3">
    <citation type="journal article" date="2011" name="PLoS ONE">
        <title>Genome sequence of a mesophilic hydrogenotrophic methanogen Methanocella paludicola, the first cultivated representative of the order Methanocellales.</title>
        <authorList>
            <person name="Sakai S."/>
            <person name="Takaki Y."/>
            <person name="Shimamura S."/>
            <person name="Sekine M."/>
            <person name="Tajima T."/>
            <person name="Kosugi H."/>
            <person name="Ichikawa N."/>
            <person name="Tasumi E."/>
            <person name="Hiraki A.T."/>
            <person name="Shimizu A."/>
            <person name="Kato Y."/>
            <person name="Nishiko R."/>
            <person name="Mori K."/>
            <person name="Fujita N."/>
            <person name="Imachi H."/>
            <person name="Takai K."/>
        </authorList>
    </citation>
    <scope>NUCLEOTIDE SEQUENCE [LARGE SCALE GENOMIC DNA]</scope>
    <source>
        <strain evidence="13">DSM 17711 / JCM 13418 / NBRC 101707 / SANAE</strain>
    </source>
</reference>
<reference evidence="12 13" key="2">
    <citation type="journal article" date="2008" name="Int. J. Syst. Evol. Microbiol.">
        <title>Methanocella paludicola gen. nov., sp. nov., a methane-producing archaeon, the first isolate of the lineage 'Rice Cluster I', and proposal of the new archaeal order Methanocellales ord. nov.</title>
        <authorList>
            <person name="Sakai S."/>
            <person name="Imachi H."/>
            <person name="Hanada S."/>
            <person name="Ohashi A."/>
            <person name="Harada H."/>
            <person name="Kamagata Y."/>
        </authorList>
    </citation>
    <scope>NUCLEOTIDE SEQUENCE [LARGE SCALE GENOMIC DNA]</scope>
    <source>
        <strain evidence="13">DSM 17711 / JCM 13418 / NBRC 101707 / SANAE</strain>
    </source>
</reference>
<keyword evidence="6" id="KW-0378">Hydrolase</keyword>
<dbReference type="GO" id="GO:0042254">
    <property type="term" value="P:ribosome biogenesis"/>
    <property type="evidence" value="ECO:0007669"/>
    <property type="project" value="UniProtKB-KW"/>
</dbReference>
<dbReference type="CDD" id="cd01854">
    <property type="entry name" value="YjeQ_EngC"/>
    <property type="match status" value="1"/>
</dbReference>
<dbReference type="InterPro" id="IPR012340">
    <property type="entry name" value="NA-bd_OB-fold"/>
</dbReference>
<proteinExistence type="inferred from homology"/>
<keyword evidence="4" id="KW-0699">rRNA-binding</keyword>
<keyword evidence="7" id="KW-0862">Zinc</keyword>
<dbReference type="InterPro" id="IPR004881">
    <property type="entry name" value="Ribosome_biogen_GTPase_RsgA"/>
</dbReference>
<dbReference type="SUPFAM" id="SSF50249">
    <property type="entry name" value="Nucleic acid-binding proteins"/>
    <property type="match status" value="1"/>
</dbReference>
<evidence type="ECO:0000256" key="6">
    <source>
        <dbReference type="ARBA" id="ARBA00022801"/>
    </source>
</evidence>
<organism evidence="12 13">
    <name type="scientific">Methanocella paludicola (strain DSM 17711 / JCM 13418 / NBRC 101707 / SANAE)</name>
    <dbReference type="NCBI Taxonomy" id="304371"/>
    <lineage>
        <taxon>Archaea</taxon>
        <taxon>Methanobacteriati</taxon>
        <taxon>Methanobacteriota</taxon>
        <taxon>Stenosarchaea group</taxon>
        <taxon>Methanomicrobia</taxon>
        <taxon>Methanocellales</taxon>
        <taxon>Methanocellaceae</taxon>
        <taxon>Methanocella</taxon>
    </lineage>
</organism>
<dbReference type="PROSITE" id="PS51721">
    <property type="entry name" value="G_CP"/>
    <property type="match status" value="1"/>
</dbReference>
<dbReference type="GO" id="GO:0019843">
    <property type="term" value="F:rRNA binding"/>
    <property type="evidence" value="ECO:0007669"/>
    <property type="project" value="UniProtKB-KW"/>
</dbReference>
<dbReference type="InterPro" id="IPR027417">
    <property type="entry name" value="P-loop_NTPase"/>
</dbReference>
<keyword evidence="2" id="KW-0690">Ribosome biogenesis</keyword>
<evidence type="ECO:0000256" key="9">
    <source>
        <dbReference type="ARBA" id="ARBA00023134"/>
    </source>
</evidence>
<dbReference type="RefSeq" id="WP_012899697.1">
    <property type="nucleotide sequence ID" value="NC_013665.1"/>
</dbReference>
<keyword evidence="8" id="KW-0694">RNA-binding</keyword>
<evidence type="ECO:0000256" key="7">
    <source>
        <dbReference type="ARBA" id="ARBA00022833"/>
    </source>
</evidence>
<dbReference type="PROSITE" id="PS50936">
    <property type="entry name" value="ENGC_GTPASE"/>
    <property type="match status" value="1"/>
</dbReference>
<sequence>MDPMLRSLGWDAFFGTAFREYAGSHEPGRVSTVTRTGCKVYTKAGEINARIPGKLRKDSLLPAVGDWVALSKDDSGTYTVQAILPRRSKISRKDAGRVTGEQVIATNVDTAFIVTSLNKDLNLRRLERYLAVARQNAVEPIIVLNKSDVCPDIDGSLNDVKSIAPGVPIFAISAIQKTGLEQLSPYMKEGKTIVLLGSSGVGKSTIINALEGYGRQKIGDIREDDSRGRHTTTARELIIMESGGVIIDNPGMRELQLWDATDGIAETFQDIEELSRQCKFSDCQHETEPGCAIKRAIKEGTLPEARFESYQKLQRELLALKRKKDPGLMAEERKKWKKIGQMGKAIHENKERGLSHRW</sequence>
<evidence type="ECO:0000313" key="12">
    <source>
        <dbReference type="EMBL" id="BAI61018.1"/>
    </source>
</evidence>
<dbReference type="PATRIC" id="fig|304371.9.peg.976"/>
<evidence type="ECO:0000256" key="3">
    <source>
        <dbReference type="ARBA" id="ARBA00022723"/>
    </source>
</evidence>
<protein>
    <submittedName>
        <fullName evidence="12">Probable GTPase EngC</fullName>
    </submittedName>
</protein>
<accession>D1YX46</accession>
<evidence type="ECO:0000256" key="5">
    <source>
        <dbReference type="ARBA" id="ARBA00022741"/>
    </source>
</evidence>
<dbReference type="Gene3D" id="3.40.50.300">
    <property type="entry name" value="P-loop containing nucleotide triphosphate hydrolases"/>
    <property type="match status" value="1"/>
</dbReference>
<evidence type="ECO:0000259" key="11">
    <source>
        <dbReference type="PROSITE" id="PS51721"/>
    </source>
</evidence>
<dbReference type="GeneID" id="8680973"/>
<reference evidence="12 13" key="1">
    <citation type="journal article" date="2007" name="Appl. Environ. Microbiol.">
        <title>Isolation of key methanogens for global methane emission from rice paddy fields: a novel isolate affiliated with the clone cluster rice cluster I.</title>
        <authorList>
            <person name="Sakai S."/>
            <person name="Imachi H."/>
            <person name="Sekiguchi Y."/>
            <person name="Ohashi A."/>
            <person name="Harada H."/>
            <person name="Kamagata Y."/>
        </authorList>
    </citation>
    <scope>NUCLEOTIDE SEQUENCE [LARGE SCALE GENOMIC DNA]</scope>
    <source>
        <strain evidence="13">DSM 17711 / JCM 13418 / NBRC 101707 / SANAE</strain>
    </source>
</reference>
<evidence type="ECO:0000259" key="10">
    <source>
        <dbReference type="PROSITE" id="PS50936"/>
    </source>
</evidence>
<evidence type="ECO:0000256" key="4">
    <source>
        <dbReference type="ARBA" id="ARBA00022730"/>
    </source>
</evidence>
<evidence type="ECO:0000256" key="8">
    <source>
        <dbReference type="ARBA" id="ARBA00022884"/>
    </source>
</evidence>
<dbReference type="InterPro" id="IPR010914">
    <property type="entry name" value="RsgA_GTPase_dom"/>
</dbReference>
<keyword evidence="3" id="KW-0479">Metal-binding</keyword>
<dbReference type="GO" id="GO:0003924">
    <property type="term" value="F:GTPase activity"/>
    <property type="evidence" value="ECO:0007669"/>
    <property type="project" value="InterPro"/>
</dbReference>
<keyword evidence="13" id="KW-1185">Reference proteome</keyword>
<keyword evidence="1" id="KW-0963">Cytoplasm</keyword>
<evidence type="ECO:0000313" key="13">
    <source>
        <dbReference type="Proteomes" id="UP000001882"/>
    </source>
</evidence>
<dbReference type="InterPro" id="IPR030378">
    <property type="entry name" value="G_CP_dom"/>
</dbReference>
<dbReference type="EMBL" id="AP011532">
    <property type="protein sequence ID" value="BAI61018.1"/>
    <property type="molecule type" value="Genomic_DNA"/>
</dbReference>
<name>D1YX46_METPS</name>
<gene>
    <name evidence="12" type="primary">engC</name>
    <name evidence="12" type="ordered locus">MCP_0946</name>
</gene>
<dbReference type="InParanoid" id="D1YX46"/>
<dbReference type="NCBIfam" id="TIGR00157">
    <property type="entry name" value="ribosome small subunit-dependent GTPase A"/>
    <property type="match status" value="1"/>
</dbReference>
<dbReference type="SUPFAM" id="SSF52540">
    <property type="entry name" value="P-loop containing nucleoside triphosphate hydrolases"/>
    <property type="match status" value="1"/>
</dbReference>
<dbReference type="PANTHER" id="PTHR32120:SF10">
    <property type="entry name" value="SMALL RIBOSOMAL SUBUNIT BIOGENESIS GTPASE RSGA"/>
    <property type="match status" value="1"/>
</dbReference>
<dbReference type="OrthoDB" id="69796at2157"/>
<dbReference type="KEGG" id="mpd:MCP_0946"/>
<dbReference type="Pfam" id="PF03193">
    <property type="entry name" value="RsgA_GTPase"/>
    <property type="match status" value="1"/>
</dbReference>
<dbReference type="eggNOG" id="arCOG00351">
    <property type="taxonomic scope" value="Archaea"/>
</dbReference>
<feature type="domain" description="EngC GTPase" evidence="10">
    <location>
        <begin position="106"/>
        <end position="253"/>
    </location>
</feature>
<dbReference type="Gene3D" id="2.40.50.140">
    <property type="entry name" value="Nucleic acid-binding proteins"/>
    <property type="match status" value="1"/>
</dbReference>
<dbReference type="AlphaFoldDB" id="D1YX46"/>
<evidence type="ECO:0000256" key="1">
    <source>
        <dbReference type="ARBA" id="ARBA00022490"/>
    </source>
</evidence>
<dbReference type="Proteomes" id="UP000001882">
    <property type="component" value="Chromosome"/>
</dbReference>